<evidence type="ECO:0000256" key="3">
    <source>
        <dbReference type="ARBA" id="ARBA00023163"/>
    </source>
</evidence>
<dbReference type="EMBL" id="SMGG01000004">
    <property type="protein sequence ID" value="TCK61006.1"/>
    <property type="molecule type" value="Genomic_DNA"/>
</dbReference>
<keyword evidence="2" id="KW-0238">DNA-binding</keyword>
<protein>
    <submittedName>
        <fullName evidence="5">XRE family transcriptional regulator</fullName>
    </submittedName>
</protein>
<evidence type="ECO:0000256" key="2">
    <source>
        <dbReference type="ARBA" id="ARBA00023125"/>
    </source>
</evidence>
<feature type="domain" description="HTH cro/C1-type" evidence="4">
    <location>
        <begin position="12"/>
        <end position="66"/>
    </location>
</feature>
<dbReference type="GO" id="GO:0005829">
    <property type="term" value="C:cytosol"/>
    <property type="evidence" value="ECO:0007669"/>
    <property type="project" value="TreeGrafter"/>
</dbReference>
<keyword evidence="6" id="KW-1185">Reference proteome</keyword>
<dbReference type="GO" id="GO:0003677">
    <property type="term" value="F:DNA binding"/>
    <property type="evidence" value="ECO:0007669"/>
    <property type="project" value="UniProtKB-KW"/>
</dbReference>
<evidence type="ECO:0000313" key="6">
    <source>
        <dbReference type="Proteomes" id="UP000294614"/>
    </source>
</evidence>
<keyword evidence="1" id="KW-0805">Transcription regulation</keyword>
<dbReference type="AlphaFoldDB" id="A0A4R1K9E2"/>
<evidence type="ECO:0000313" key="5">
    <source>
        <dbReference type="EMBL" id="TCK61006.1"/>
    </source>
</evidence>
<organism evidence="5 6">
    <name type="scientific">Seleniivibrio woodruffii</name>
    <dbReference type="NCBI Taxonomy" id="1078050"/>
    <lineage>
        <taxon>Bacteria</taxon>
        <taxon>Pseudomonadati</taxon>
        <taxon>Deferribacterota</taxon>
        <taxon>Deferribacteres</taxon>
        <taxon>Deferribacterales</taxon>
        <taxon>Geovibrionaceae</taxon>
        <taxon>Seleniivibrio</taxon>
    </lineage>
</organism>
<dbReference type="Proteomes" id="UP000294614">
    <property type="component" value="Unassembled WGS sequence"/>
</dbReference>
<dbReference type="InterPro" id="IPR010982">
    <property type="entry name" value="Lambda_DNA-bd_dom_sf"/>
</dbReference>
<dbReference type="InterPro" id="IPR013096">
    <property type="entry name" value="Cupin_2"/>
</dbReference>
<dbReference type="OrthoDB" id="9781521at2"/>
<dbReference type="Gene3D" id="1.10.260.40">
    <property type="entry name" value="lambda repressor-like DNA-binding domains"/>
    <property type="match status" value="1"/>
</dbReference>
<dbReference type="CDD" id="cd02209">
    <property type="entry name" value="cupin_XRE_C"/>
    <property type="match status" value="1"/>
</dbReference>
<comment type="caution">
    <text evidence="5">The sequence shown here is derived from an EMBL/GenBank/DDBJ whole genome shotgun (WGS) entry which is preliminary data.</text>
</comment>
<evidence type="ECO:0000259" key="4">
    <source>
        <dbReference type="PROSITE" id="PS50943"/>
    </source>
</evidence>
<gene>
    <name evidence="5" type="ORF">C8D98_1888</name>
</gene>
<dbReference type="PANTHER" id="PTHR46797">
    <property type="entry name" value="HTH-TYPE TRANSCRIPTIONAL REGULATOR"/>
    <property type="match status" value="1"/>
</dbReference>
<dbReference type="CDD" id="cd00093">
    <property type="entry name" value="HTH_XRE"/>
    <property type="match status" value="1"/>
</dbReference>
<dbReference type="Gene3D" id="2.60.120.10">
    <property type="entry name" value="Jelly Rolls"/>
    <property type="match status" value="1"/>
</dbReference>
<dbReference type="SUPFAM" id="SSF47413">
    <property type="entry name" value="lambda repressor-like DNA-binding domains"/>
    <property type="match status" value="1"/>
</dbReference>
<dbReference type="PANTHER" id="PTHR46797:SF23">
    <property type="entry name" value="HTH-TYPE TRANSCRIPTIONAL REGULATOR SUTR"/>
    <property type="match status" value="1"/>
</dbReference>
<dbReference type="InterPro" id="IPR014710">
    <property type="entry name" value="RmlC-like_jellyroll"/>
</dbReference>
<dbReference type="Pfam" id="PF01381">
    <property type="entry name" value="HTH_3"/>
    <property type="match status" value="1"/>
</dbReference>
<sequence length="184" mass="20918">MNQSIDAISYNLKNIRESRGLSLEQLAELTGVSKSMLRQIEMGKSSPTITTMWKVANGLRISFTALMAEQDTHTEVQSFKFNKPILAEKGHYRIYPLIPFSPQHSFETYYFEIDPNTTFSGEPHNGSLFEYIFVTQGVLEVIVKDKSHQIKSGEFIKFSADCGHIYRCISETPVTAIMQLSYMS</sequence>
<dbReference type="InterPro" id="IPR050807">
    <property type="entry name" value="TransReg_Diox_bact_type"/>
</dbReference>
<keyword evidence="3" id="KW-0804">Transcription</keyword>
<dbReference type="GO" id="GO:0003700">
    <property type="term" value="F:DNA-binding transcription factor activity"/>
    <property type="evidence" value="ECO:0007669"/>
    <property type="project" value="TreeGrafter"/>
</dbReference>
<dbReference type="Pfam" id="PF07883">
    <property type="entry name" value="Cupin_2"/>
    <property type="match status" value="1"/>
</dbReference>
<evidence type="ECO:0000256" key="1">
    <source>
        <dbReference type="ARBA" id="ARBA00023015"/>
    </source>
</evidence>
<reference evidence="5 6" key="1">
    <citation type="submission" date="2019-03" db="EMBL/GenBank/DDBJ databases">
        <title>Genomic Encyclopedia of Type Strains, Phase IV (KMG-IV): sequencing the most valuable type-strain genomes for metagenomic binning, comparative biology and taxonomic classification.</title>
        <authorList>
            <person name="Goeker M."/>
        </authorList>
    </citation>
    <scope>NUCLEOTIDE SEQUENCE [LARGE SCALE GENOMIC DNA]</scope>
    <source>
        <strain evidence="5 6">DSM 24984</strain>
    </source>
</reference>
<dbReference type="InterPro" id="IPR001387">
    <property type="entry name" value="Cro/C1-type_HTH"/>
</dbReference>
<proteinExistence type="predicted"/>
<dbReference type="PROSITE" id="PS50943">
    <property type="entry name" value="HTH_CROC1"/>
    <property type="match status" value="1"/>
</dbReference>
<dbReference type="SMART" id="SM00530">
    <property type="entry name" value="HTH_XRE"/>
    <property type="match status" value="1"/>
</dbReference>
<dbReference type="InterPro" id="IPR011051">
    <property type="entry name" value="RmlC_Cupin_sf"/>
</dbReference>
<accession>A0A4R1K9E2</accession>
<name>A0A4R1K9E2_9BACT</name>
<dbReference type="RefSeq" id="WP_132873861.1">
    <property type="nucleotide sequence ID" value="NZ_JAJUHT010000011.1"/>
</dbReference>
<dbReference type="SUPFAM" id="SSF51182">
    <property type="entry name" value="RmlC-like cupins"/>
    <property type="match status" value="1"/>
</dbReference>